<organism evidence="1 2">
    <name type="scientific">Russula earlei</name>
    <dbReference type="NCBI Taxonomy" id="71964"/>
    <lineage>
        <taxon>Eukaryota</taxon>
        <taxon>Fungi</taxon>
        <taxon>Dikarya</taxon>
        <taxon>Basidiomycota</taxon>
        <taxon>Agaricomycotina</taxon>
        <taxon>Agaricomycetes</taxon>
        <taxon>Russulales</taxon>
        <taxon>Russulaceae</taxon>
        <taxon>Russula</taxon>
    </lineage>
</organism>
<gene>
    <name evidence="1" type="ORF">F5148DRAFT_1272948</name>
</gene>
<accession>A0ACC0TR79</accession>
<name>A0ACC0TR79_9AGAM</name>
<sequence length="233" mass="25661">MQRLILVLFSVIALLGFVIPSFGSAIEHTERETNADRLARGLPPLPPTRRHGPIARQASPSQLFIKPGRNLAAVKSRRTPKTYHIEVRDQENKVLGYIQNNASGSHGLNLAHNGDHIYDLPVQYNPTTKTLLCVGANFEHFVGAHRPPPTMLGAKSTSFSVLANVDLNDPNAEASIWYLNGGQLTAAMWTNLNSNVPVRFFIDVPPKNTIKISGNPSYLKSQGLQEVFFFLVA</sequence>
<comment type="caution">
    <text evidence="1">The sequence shown here is derived from an EMBL/GenBank/DDBJ whole genome shotgun (WGS) entry which is preliminary data.</text>
</comment>
<evidence type="ECO:0000313" key="1">
    <source>
        <dbReference type="EMBL" id="KAI9428782.1"/>
    </source>
</evidence>
<proteinExistence type="predicted"/>
<evidence type="ECO:0000313" key="2">
    <source>
        <dbReference type="Proteomes" id="UP001207468"/>
    </source>
</evidence>
<dbReference type="Proteomes" id="UP001207468">
    <property type="component" value="Unassembled WGS sequence"/>
</dbReference>
<reference evidence="1" key="1">
    <citation type="submission" date="2021-03" db="EMBL/GenBank/DDBJ databases">
        <title>Evolutionary priming and transition to the ectomycorrhizal habit in an iconic lineage of mushroom-forming fungi: is preadaptation a requirement?</title>
        <authorList>
            <consortium name="DOE Joint Genome Institute"/>
            <person name="Looney B.P."/>
            <person name="Miyauchi S."/>
            <person name="Morin E."/>
            <person name="Drula E."/>
            <person name="Courty P.E."/>
            <person name="Chicoki N."/>
            <person name="Fauchery L."/>
            <person name="Kohler A."/>
            <person name="Kuo A."/>
            <person name="LaButti K."/>
            <person name="Pangilinan J."/>
            <person name="Lipzen A."/>
            <person name="Riley R."/>
            <person name="Andreopoulos W."/>
            <person name="He G."/>
            <person name="Johnson J."/>
            <person name="Barry K.W."/>
            <person name="Grigoriev I.V."/>
            <person name="Nagy L."/>
            <person name="Hibbett D."/>
            <person name="Henrissat B."/>
            <person name="Matheny P.B."/>
            <person name="Labbe J."/>
            <person name="Martin A.F."/>
        </authorList>
    </citation>
    <scope>NUCLEOTIDE SEQUENCE</scope>
    <source>
        <strain evidence="1">BPL698</strain>
    </source>
</reference>
<keyword evidence="2" id="KW-1185">Reference proteome</keyword>
<dbReference type="EMBL" id="JAGFNK010001875">
    <property type="protein sequence ID" value="KAI9428782.1"/>
    <property type="molecule type" value="Genomic_DNA"/>
</dbReference>
<protein>
    <submittedName>
        <fullName evidence="1">Uncharacterized protein</fullName>
    </submittedName>
</protein>